<comment type="caution">
    <text evidence="8">The sequence shown here is derived from an EMBL/GenBank/DDBJ whole genome shotgun (WGS) entry which is preliminary data.</text>
</comment>
<evidence type="ECO:0000256" key="7">
    <source>
        <dbReference type="SAM" id="Phobius"/>
    </source>
</evidence>
<dbReference type="Proteomes" id="UP001050975">
    <property type="component" value="Unassembled WGS sequence"/>
</dbReference>
<dbReference type="RefSeq" id="WP_226593556.1">
    <property type="nucleotide sequence ID" value="NZ_BLAY01000287.1"/>
</dbReference>
<dbReference type="GO" id="GO:0016020">
    <property type="term" value="C:membrane"/>
    <property type="evidence" value="ECO:0007669"/>
    <property type="project" value="UniProtKB-SubCell"/>
</dbReference>
<evidence type="ECO:0000256" key="5">
    <source>
        <dbReference type="ARBA" id="ARBA00023136"/>
    </source>
</evidence>
<proteinExistence type="inferred from homology"/>
<keyword evidence="3 7" id="KW-0812">Transmembrane</keyword>
<dbReference type="GO" id="GO:0055085">
    <property type="term" value="P:transmembrane transport"/>
    <property type="evidence" value="ECO:0007669"/>
    <property type="project" value="TreeGrafter"/>
</dbReference>
<organism evidence="8 9">
    <name type="scientific">Microseira wollei NIES-4236</name>
    <dbReference type="NCBI Taxonomy" id="2530354"/>
    <lineage>
        <taxon>Bacteria</taxon>
        <taxon>Bacillati</taxon>
        <taxon>Cyanobacteriota</taxon>
        <taxon>Cyanophyceae</taxon>
        <taxon>Oscillatoriophycideae</taxon>
        <taxon>Aerosakkonematales</taxon>
        <taxon>Aerosakkonemataceae</taxon>
        <taxon>Microseira</taxon>
    </lineage>
</organism>
<evidence type="ECO:0000256" key="3">
    <source>
        <dbReference type="ARBA" id="ARBA00022692"/>
    </source>
</evidence>
<evidence type="ECO:0000313" key="9">
    <source>
        <dbReference type="Proteomes" id="UP001050975"/>
    </source>
</evidence>
<reference evidence="8" key="1">
    <citation type="submission" date="2019-10" db="EMBL/GenBank/DDBJ databases">
        <title>Draft genome sequece of Microseira wollei NIES-4236.</title>
        <authorList>
            <person name="Yamaguchi H."/>
            <person name="Suzuki S."/>
            <person name="Kawachi M."/>
        </authorList>
    </citation>
    <scope>NUCLEOTIDE SEQUENCE</scope>
    <source>
        <strain evidence="8">NIES-4236</strain>
    </source>
</reference>
<dbReference type="AlphaFoldDB" id="A0AAV3XR08"/>
<feature type="region of interest" description="Disordered" evidence="6">
    <location>
        <begin position="352"/>
        <end position="373"/>
    </location>
</feature>
<gene>
    <name evidence="8" type="ORF">MiSe_88970</name>
</gene>
<evidence type="ECO:0000313" key="8">
    <source>
        <dbReference type="EMBL" id="GET44071.1"/>
    </source>
</evidence>
<dbReference type="PANTHER" id="PTHR21716">
    <property type="entry name" value="TRANSMEMBRANE PROTEIN"/>
    <property type="match status" value="1"/>
</dbReference>
<dbReference type="Pfam" id="PF01594">
    <property type="entry name" value="AI-2E_transport"/>
    <property type="match status" value="1"/>
</dbReference>
<dbReference type="PANTHER" id="PTHR21716:SF66">
    <property type="entry name" value="TRANSPORT PROTEIN SLL0063-RELATED"/>
    <property type="match status" value="1"/>
</dbReference>
<evidence type="ECO:0000256" key="4">
    <source>
        <dbReference type="ARBA" id="ARBA00022989"/>
    </source>
</evidence>
<feature type="transmembrane region" description="Helical" evidence="7">
    <location>
        <begin position="270"/>
        <end position="292"/>
    </location>
</feature>
<feature type="transmembrane region" description="Helical" evidence="7">
    <location>
        <begin position="304"/>
        <end position="330"/>
    </location>
</feature>
<comment type="subcellular location">
    <subcellularLocation>
        <location evidence="1">Membrane</location>
        <topology evidence="1">Multi-pass membrane protein</topology>
    </subcellularLocation>
</comment>
<evidence type="ECO:0000256" key="1">
    <source>
        <dbReference type="ARBA" id="ARBA00004141"/>
    </source>
</evidence>
<keyword evidence="9" id="KW-1185">Reference proteome</keyword>
<feature type="transmembrane region" description="Helical" evidence="7">
    <location>
        <begin position="210"/>
        <end position="232"/>
    </location>
</feature>
<dbReference type="InterPro" id="IPR002549">
    <property type="entry name" value="AI-2E-like"/>
</dbReference>
<evidence type="ECO:0000256" key="2">
    <source>
        <dbReference type="ARBA" id="ARBA00009773"/>
    </source>
</evidence>
<comment type="similarity">
    <text evidence="2">Belongs to the autoinducer-2 exporter (AI-2E) (TC 2.A.86) family.</text>
</comment>
<accession>A0AAV3XR08</accession>
<sequence>MLKSASKLPRWIFVGLAFPLIVLNGWLGLLVFHYFQSIIGILVIATILSFLLDYPVVFLRQRGMERTRAVLLVVLFTLLILGAFGLTLAPLLIDQLNGLIVRLPSWIASGTQQLQAFRDWAAERNLPINLLELASQTIGRVSSQLQSLTGQSIKFVLDTLGSVINVILTIVLTFYLLLHGERLWDGIFQWFPSSIGSQIRQSLRQNFHNYFIGQATLATLMGVSLTVAFSILKVPFGLLFGLGVGLMTLIPFGGATGISTVSLLMAFQNFWLGLKVLFVATLIDQAIGNIIAPRILGEIIGLNPVWVLVSLLLGAKVGGLLGLLIAVPIAGCINSIAQSLYAALSQDQPETETLSKATNVEPGNRSLEISAPN</sequence>
<keyword evidence="4 7" id="KW-1133">Transmembrane helix</keyword>
<keyword evidence="5 7" id="KW-0472">Membrane</keyword>
<name>A0AAV3XR08_9CYAN</name>
<feature type="transmembrane region" description="Helical" evidence="7">
    <location>
        <begin position="69"/>
        <end position="93"/>
    </location>
</feature>
<dbReference type="EMBL" id="BLAY01000287">
    <property type="protein sequence ID" value="GET44071.1"/>
    <property type="molecule type" value="Genomic_DNA"/>
</dbReference>
<feature type="transmembrane region" description="Helical" evidence="7">
    <location>
        <begin position="12"/>
        <end position="32"/>
    </location>
</feature>
<feature type="transmembrane region" description="Helical" evidence="7">
    <location>
        <begin position="38"/>
        <end position="57"/>
    </location>
</feature>
<feature type="transmembrane region" description="Helical" evidence="7">
    <location>
        <begin position="155"/>
        <end position="178"/>
    </location>
</feature>
<evidence type="ECO:0000256" key="6">
    <source>
        <dbReference type="SAM" id="MobiDB-lite"/>
    </source>
</evidence>
<evidence type="ECO:0008006" key="10">
    <source>
        <dbReference type="Google" id="ProtNLM"/>
    </source>
</evidence>
<protein>
    <recommendedName>
        <fullName evidence="10">Permease</fullName>
    </recommendedName>
</protein>
<feature type="transmembrane region" description="Helical" evidence="7">
    <location>
        <begin position="238"/>
        <end position="258"/>
    </location>
</feature>